<reference evidence="6 7" key="1">
    <citation type="submission" date="2024-03" db="EMBL/GenBank/DDBJ databases">
        <title>Novel species of the genus Variovorax.</title>
        <authorList>
            <person name="Liu Q."/>
            <person name="Xin Y.-H."/>
        </authorList>
    </citation>
    <scope>NUCLEOTIDE SEQUENCE [LARGE SCALE GENOMIC DNA]</scope>
    <source>
        <strain evidence="6 7">KACC 18501</strain>
    </source>
</reference>
<keyword evidence="1" id="KW-0159">Chromosome partition</keyword>
<dbReference type="PANTHER" id="PTHR30349:SF81">
    <property type="entry name" value="TYROSINE RECOMBINASE XERC"/>
    <property type="match status" value="1"/>
</dbReference>
<dbReference type="InterPro" id="IPR011010">
    <property type="entry name" value="DNA_brk_join_enz"/>
</dbReference>
<dbReference type="RefSeq" id="WP_340365490.1">
    <property type="nucleotide sequence ID" value="NZ_JBBKZV010000014.1"/>
</dbReference>
<keyword evidence="7" id="KW-1185">Reference proteome</keyword>
<keyword evidence="3" id="KW-0233">DNA recombination</keyword>
<evidence type="ECO:0000259" key="4">
    <source>
        <dbReference type="PROSITE" id="PS51898"/>
    </source>
</evidence>
<dbReference type="EMBL" id="JBBKZV010000014">
    <property type="protein sequence ID" value="MEJ8824465.1"/>
    <property type="molecule type" value="Genomic_DNA"/>
</dbReference>
<evidence type="ECO:0000256" key="1">
    <source>
        <dbReference type="ARBA" id="ARBA00022829"/>
    </source>
</evidence>
<dbReference type="PANTHER" id="PTHR30349">
    <property type="entry name" value="PHAGE INTEGRASE-RELATED"/>
    <property type="match status" value="1"/>
</dbReference>
<dbReference type="InterPro" id="IPR050090">
    <property type="entry name" value="Tyrosine_recombinase_XerCD"/>
</dbReference>
<dbReference type="EMBL" id="JBBKZV010000014">
    <property type="protein sequence ID" value="MEJ8824462.1"/>
    <property type="molecule type" value="Genomic_DNA"/>
</dbReference>
<comment type="caution">
    <text evidence="6">The sequence shown here is derived from an EMBL/GenBank/DDBJ whole genome shotgun (WGS) entry which is preliminary data.</text>
</comment>
<dbReference type="Proteomes" id="UP001363010">
    <property type="component" value="Unassembled WGS sequence"/>
</dbReference>
<feature type="domain" description="Tyr recombinase" evidence="4">
    <location>
        <begin position="104"/>
        <end position="305"/>
    </location>
</feature>
<name>A0ABU8W336_9BURK</name>
<proteinExistence type="predicted"/>
<dbReference type="PROSITE" id="PS51898">
    <property type="entry name" value="TYR_RECOMBINASE"/>
    <property type="match status" value="1"/>
</dbReference>
<evidence type="ECO:0000256" key="2">
    <source>
        <dbReference type="ARBA" id="ARBA00022908"/>
    </source>
</evidence>
<evidence type="ECO:0000313" key="6">
    <source>
        <dbReference type="EMBL" id="MEJ8824465.1"/>
    </source>
</evidence>
<accession>A0ABU8W336</accession>
<keyword evidence="2" id="KW-0229">DNA integration</keyword>
<dbReference type="Gene3D" id="1.10.443.10">
    <property type="entry name" value="Intergrase catalytic core"/>
    <property type="match status" value="1"/>
</dbReference>
<gene>
    <name evidence="5" type="ORF">WKW80_20880</name>
    <name evidence="6" type="ORF">WKW80_20895</name>
</gene>
<dbReference type="InterPro" id="IPR013762">
    <property type="entry name" value="Integrase-like_cat_sf"/>
</dbReference>
<organism evidence="6 7">
    <name type="scientific">Variovorax humicola</name>
    <dbReference type="NCBI Taxonomy" id="1769758"/>
    <lineage>
        <taxon>Bacteria</taxon>
        <taxon>Pseudomonadati</taxon>
        <taxon>Pseudomonadota</taxon>
        <taxon>Betaproteobacteria</taxon>
        <taxon>Burkholderiales</taxon>
        <taxon>Comamonadaceae</taxon>
        <taxon>Variovorax</taxon>
    </lineage>
</organism>
<sequence>MNSGHTMQTAVQRYLEERRRLGFALKSTSTELMRFARFADARGHQGPLTLELQLDWAREHVVRTSLVTAARRLEIVRPFATYHRQFEPTTEVPPPFILGRGHRRLAPHIYTDQEMGDLLNASGRMTPQGGLRPLTYKALFGLIAATGLRISEALKLQVADIDLSGATVTVRQTKFHKSRCLPLHPSAVQALSDYLRARQRFVGGASDSPVFAGPTGRALSLSGVHNVFARLRDQLGWRARGDHARPRIHDMRHTMVVRRVQRWHEDGVSIDHAMFWLCTYLGHAKISDTYWYLTGTPELMQLVGARFERFVLQGAGRG</sequence>
<dbReference type="InterPro" id="IPR002104">
    <property type="entry name" value="Integrase_catalytic"/>
</dbReference>
<evidence type="ECO:0000313" key="7">
    <source>
        <dbReference type="Proteomes" id="UP001363010"/>
    </source>
</evidence>
<dbReference type="SUPFAM" id="SSF56349">
    <property type="entry name" value="DNA breaking-rejoining enzymes"/>
    <property type="match status" value="1"/>
</dbReference>
<evidence type="ECO:0000256" key="3">
    <source>
        <dbReference type="ARBA" id="ARBA00023172"/>
    </source>
</evidence>
<protein>
    <submittedName>
        <fullName evidence="6">Tyrosine-type recombinase/integrase</fullName>
    </submittedName>
</protein>
<dbReference type="Pfam" id="PF00589">
    <property type="entry name" value="Phage_integrase"/>
    <property type="match status" value="1"/>
</dbReference>
<evidence type="ECO:0000313" key="5">
    <source>
        <dbReference type="EMBL" id="MEJ8824462.1"/>
    </source>
</evidence>